<dbReference type="PANTHER" id="PTHR11702">
    <property type="entry name" value="DEVELOPMENTALLY REGULATED GTP-BINDING PROTEIN-RELATED"/>
    <property type="match status" value="1"/>
</dbReference>
<evidence type="ECO:0000256" key="1">
    <source>
        <dbReference type="ARBA" id="ARBA00001946"/>
    </source>
</evidence>
<feature type="domain" description="Obg" evidence="12">
    <location>
        <begin position="1"/>
        <end position="158"/>
    </location>
</feature>
<dbReference type="InterPro" id="IPR006074">
    <property type="entry name" value="GTP1-OBG_CS"/>
</dbReference>
<protein>
    <recommendedName>
        <fullName evidence="9">GTPase Obg</fullName>
        <ecNumber evidence="9">3.6.5.-</ecNumber>
    </recommendedName>
    <alternativeName>
        <fullName evidence="9">GTP-binding protein Obg</fullName>
    </alternativeName>
</protein>
<dbReference type="GO" id="GO:0000287">
    <property type="term" value="F:magnesium ion binding"/>
    <property type="evidence" value="ECO:0007669"/>
    <property type="project" value="InterPro"/>
</dbReference>
<dbReference type="Pfam" id="PF01018">
    <property type="entry name" value="GTP1_OBG"/>
    <property type="match status" value="1"/>
</dbReference>
<evidence type="ECO:0000259" key="12">
    <source>
        <dbReference type="PROSITE" id="PS51883"/>
    </source>
</evidence>
<keyword evidence="8 9" id="KW-0342">GTP-binding</keyword>
<evidence type="ECO:0000256" key="2">
    <source>
        <dbReference type="ARBA" id="ARBA00007699"/>
    </source>
</evidence>
<feature type="domain" description="OBG-type G" evidence="10">
    <location>
        <begin position="159"/>
        <end position="333"/>
    </location>
</feature>
<dbReference type="EMBL" id="DXEQ01000305">
    <property type="protein sequence ID" value="HIX73347.1"/>
    <property type="molecule type" value="Genomic_DNA"/>
</dbReference>
<dbReference type="NCBIfam" id="TIGR02729">
    <property type="entry name" value="Obg_CgtA"/>
    <property type="match status" value="1"/>
</dbReference>
<dbReference type="HAMAP" id="MF_01454">
    <property type="entry name" value="GTPase_Obg"/>
    <property type="match status" value="1"/>
</dbReference>
<accession>A0A9D2BFA4</accession>
<dbReference type="EC" id="3.6.5.-" evidence="9"/>
<comment type="subcellular location">
    <subcellularLocation>
        <location evidence="9">Cytoplasm</location>
    </subcellularLocation>
</comment>
<feature type="binding site" evidence="9">
    <location>
        <position position="192"/>
    </location>
    <ligand>
        <name>Mg(2+)</name>
        <dbReference type="ChEBI" id="CHEBI:18420"/>
    </ligand>
</feature>
<name>A0A9D2BFA4_9FIRM</name>
<feature type="binding site" evidence="9">
    <location>
        <begin position="165"/>
        <end position="172"/>
    </location>
    <ligand>
        <name>GTP</name>
        <dbReference type="ChEBI" id="CHEBI:37565"/>
    </ligand>
</feature>
<dbReference type="InterPro" id="IPR036726">
    <property type="entry name" value="GTP1_OBG_dom_sf"/>
</dbReference>
<dbReference type="NCBIfam" id="NF008956">
    <property type="entry name" value="PRK12299.1"/>
    <property type="match status" value="1"/>
</dbReference>
<dbReference type="NCBIfam" id="NF008954">
    <property type="entry name" value="PRK12296.1"/>
    <property type="match status" value="1"/>
</dbReference>
<feature type="binding site" evidence="9">
    <location>
        <begin position="212"/>
        <end position="215"/>
    </location>
    <ligand>
        <name>GTP</name>
        <dbReference type="ChEBI" id="CHEBI:37565"/>
    </ligand>
</feature>
<feature type="domain" description="OCT" evidence="11">
    <location>
        <begin position="348"/>
        <end position="429"/>
    </location>
</feature>
<evidence type="ECO:0000259" key="11">
    <source>
        <dbReference type="PROSITE" id="PS51881"/>
    </source>
</evidence>
<dbReference type="NCBIfam" id="TIGR03595">
    <property type="entry name" value="Obg_CgtA_exten"/>
    <property type="match status" value="1"/>
</dbReference>
<evidence type="ECO:0000256" key="6">
    <source>
        <dbReference type="ARBA" id="ARBA00022801"/>
    </source>
</evidence>
<dbReference type="InterPro" id="IPR006073">
    <property type="entry name" value="GTP-bd"/>
</dbReference>
<gene>
    <name evidence="13" type="primary">obgE</name>
    <name evidence="9" type="synonym">obg</name>
    <name evidence="13" type="ORF">H9849_10030</name>
</gene>
<feature type="binding site" evidence="9">
    <location>
        <begin position="282"/>
        <end position="285"/>
    </location>
    <ligand>
        <name>GTP</name>
        <dbReference type="ChEBI" id="CHEBI:37565"/>
    </ligand>
</feature>
<dbReference type="Gene3D" id="3.30.300.350">
    <property type="entry name" value="GTP-binding protein OBG, C-terminal domain"/>
    <property type="match status" value="1"/>
</dbReference>
<keyword evidence="3 9" id="KW-0963">Cytoplasm</keyword>
<dbReference type="GO" id="GO:0005525">
    <property type="term" value="F:GTP binding"/>
    <property type="evidence" value="ECO:0007669"/>
    <property type="project" value="UniProtKB-UniRule"/>
</dbReference>
<dbReference type="Pfam" id="PF09269">
    <property type="entry name" value="DUF1967"/>
    <property type="match status" value="1"/>
</dbReference>
<feature type="binding site" evidence="9">
    <location>
        <position position="172"/>
    </location>
    <ligand>
        <name>Mg(2+)</name>
        <dbReference type="ChEBI" id="CHEBI:18420"/>
    </ligand>
</feature>
<dbReference type="FunFam" id="2.70.210.12:FF:000001">
    <property type="entry name" value="GTPase Obg"/>
    <property type="match status" value="1"/>
</dbReference>
<dbReference type="SUPFAM" id="SSF102741">
    <property type="entry name" value="Obg GTP-binding protein C-terminal domain"/>
    <property type="match status" value="1"/>
</dbReference>
<dbReference type="InterPro" id="IPR015349">
    <property type="entry name" value="OCT_dom"/>
</dbReference>
<dbReference type="CDD" id="cd01898">
    <property type="entry name" value="Obg"/>
    <property type="match status" value="1"/>
</dbReference>
<proteinExistence type="inferred from homology"/>
<dbReference type="PROSITE" id="PS51881">
    <property type="entry name" value="OCT"/>
    <property type="match status" value="1"/>
</dbReference>
<dbReference type="InterPro" id="IPR027417">
    <property type="entry name" value="P-loop_NTPase"/>
</dbReference>
<dbReference type="GO" id="GO:0003924">
    <property type="term" value="F:GTPase activity"/>
    <property type="evidence" value="ECO:0007669"/>
    <property type="project" value="UniProtKB-UniRule"/>
</dbReference>
<organism evidence="13 14">
    <name type="scientific">Candidatus Anaerobutyricum stercoripullorum</name>
    <dbReference type="NCBI Taxonomy" id="2838456"/>
    <lineage>
        <taxon>Bacteria</taxon>
        <taxon>Bacillati</taxon>
        <taxon>Bacillota</taxon>
        <taxon>Clostridia</taxon>
        <taxon>Lachnospirales</taxon>
        <taxon>Lachnospiraceae</taxon>
        <taxon>Anaerobutyricum</taxon>
    </lineage>
</organism>
<evidence type="ECO:0000256" key="9">
    <source>
        <dbReference type="HAMAP-Rule" id="MF_01454"/>
    </source>
</evidence>
<dbReference type="PANTHER" id="PTHR11702:SF31">
    <property type="entry name" value="MITOCHONDRIAL RIBOSOME-ASSOCIATED GTPASE 2"/>
    <property type="match status" value="1"/>
</dbReference>
<dbReference type="InterPro" id="IPR045086">
    <property type="entry name" value="OBG_GTPase"/>
</dbReference>
<evidence type="ECO:0000256" key="4">
    <source>
        <dbReference type="ARBA" id="ARBA00022723"/>
    </source>
</evidence>
<dbReference type="Pfam" id="PF01926">
    <property type="entry name" value="MMR_HSR1"/>
    <property type="match status" value="1"/>
</dbReference>
<keyword evidence="6 9" id="KW-0378">Hydrolase</keyword>
<dbReference type="AlphaFoldDB" id="A0A9D2BFA4"/>
<dbReference type="Gene3D" id="3.40.50.300">
    <property type="entry name" value="P-loop containing nucleotide triphosphate hydrolases"/>
    <property type="match status" value="1"/>
</dbReference>
<comment type="similarity">
    <text evidence="2 9">Belongs to the TRAFAC class OBG-HflX-like GTPase superfamily. OBG GTPase family.</text>
</comment>
<dbReference type="PROSITE" id="PS51710">
    <property type="entry name" value="G_OBG"/>
    <property type="match status" value="1"/>
</dbReference>
<dbReference type="GO" id="GO:0005737">
    <property type="term" value="C:cytoplasm"/>
    <property type="evidence" value="ECO:0007669"/>
    <property type="project" value="UniProtKB-SubCell"/>
</dbReference>
<dbReference type="PRINTS" id="PR00326">
    <property type="entry name" value="GTP1OBG"/>
</dbReference>
<comment type="function">
    <text evidence="9">An essential GTPase which binds GTP, GDP and possibly (p)ppGpp with moderate affinity, with high nucleotide exchange rates and a fairly low GTP hydrolysis rate. Plays a role in control of the cell cycle, stress response, ribosome biogenesis and in those bacteria that undergo differentiation, in morphogenesis control.</text>
</comment>
<dbReference type="InterPro" id="IPR014100">
    <property type="entry name" value="GTP-bd_Obg/CgtA"/>
</dbReference>
<keyword evidence="5 9" id="KW-0547">Nucleotide-binding</keyword>
<dbReference type="GO" id="GO:0042254">
    <property type="term" value="P:ribosome biogenesis"/>
    <property type="evidence" value="ECO:0007669"/>
    <property type="project" value="UniProtKB-UniRule"/>
</dbReference>
<evidence type="ECO:0000256" key="3">
    <source>
        <dbReference type="ARBA" id="ARBA00022490"/>
    </source>
</evidence>
<comment type="caution">
    <text evidence="13">The sequence shown here is derived from an EMBL/GenBank/DDBJ whole genome shotgun (WGS) entry which is preliminary data.</text>
</comment>
<evidence type="ECO:0000313" key="13">
    <source>
        <dbReference type="EMBL" id="HIX73347.1"/>
    </source>
</evidence>
<evidence type="ECO:0000259" key="10">
    <source>
        <dbReference type="PROSITE" id="PS51710"/>
    </source>
</evidence>
<feature type="binding site" evidence="9">
    <location>
        <begin position="190"/>
        <end position="194"/>
    </location>
    <ligand>
        <name>GTP</name>
        <dbReference type="ChEBI" id="CHEBI:37565"/>
    </ligand>
</feature>
<feature type="binding site" evidence="9">
    <location>
        <begin position="314"/>
        <end position="316"/>
    </location>
    <ligand>
        <name>GTP</name>
        <dbReference type="ChEBI" id="CHEBI:37565"/>
    </ligand>
</feature>
<sequence>MFADRARIFIRSGKGGDGHVSFRRELYVPDGGPDGGDGGKGGDLIFVVDPGLNTLVDFRHKRKYCAGDGKEGSKRRCSGASGEDMILKVPAGTVIKDAETGKVILDMSNRTEPVVLLKGGRGGKGNTHYATATMQAPKYAQPGQEAKELWVDLELKVIADVGLVGFPNVGKSTFLSRVTNARPKIANYHFTTLNPNLGVVDLAEGAGFVIADIPGIIEGASEGVGLGLEFLRHIERTKVMIHMVDAASVEGRDPIADIRAINQELAAYNPELAKRPQVIAANKIDAMTEEDCQVIVEMLEEEFGSQGIRVFPISAVSGKGVKELLWHVHGLLKELPEEPVEFEQEYFFELQKEEPTESIVVAEAEPGVFTVEGPKVERMLGYTNLESEKGFEFFQKFMKENGVLERLEELGIEEGDTVRLYNLEFDYYK</sequence>
<dbReference type="InterPro" id="IPR006169">
    <property type="entry name" value="GTP1_OBG_dom"/>
</dbReference>
<evidence type="ECO:0000256" key="5">
    <source>
        <dbReference type="ARBA" id="ARBA00022741"/>
    </source>
</evidence>
<keyword evidence="7 9" id="KW-0460">Magnesium</keyword>
<dbReference type="Gene3D" id="2.70.210.12">
    <property type="entry name" value="GTP1/OBG domain"/>
    <property type="match status" value="1"/>
</dbReference>
<dbReference type="InterPro" id="IPR036346">
    <property type="entry name" value="GTP-bd_prot_GTP1/OBG_C_sf"/>
</dbReference>
<dbReference type="InterPro" id="IPR031167">
    <property type="entry name" value="G_OBG"/>
</dbReference>
<reference evidence="13" key="1">
    <citation type="journal article" date="2021" name="PeerJ">
        <title>Extensive microbial diversity within the chicken gut microbiome revealed by metagenomics and culture.</title>
        <authorList>
            <person name="Gilroy R."/>
            <person name="Ravi A."/>
            <person name="Getino M."/>
            <person name="Pursley I."/>
            <person name="Horton D.L."/>
            <person name="Alikhan N.F."/>
            <person name="Baker D."/>
            <person name="Gharbi K."/>
            <person name="Hall N."/>
            <person name="Watson M."/>
            <person name="Adriaenssens E.M."/>
            <person name="Foster-Nyarko E."/>
            <person name="Jarju S."/>
            <person name="Secka A."/>
            <person name="Antonio M."/>
            <person name="Oren A."/>
            <person name="Chaudhuri R.R."/>
            <person name="La Ragione R."/>
            <person name="Hildebrand F."/>
            <person name="Pallen M.J."/>
        </authorList>
    </citation>
    <scope>NUCLEOTIDE SEQUENCE</scope>
    <source>
        <strain evidence="13">ChiSxjej3B15-1167</strain>
    </source>
</reference>
<evidence type="ECO:0000313" key="14">
    <source>
        <dbReference type="Proteomes" id="UP000886805"/>
    </source>
</evidence>
<comment type="subunit">
    <text evidence="9">Monomer.</text>
</comment>
<evidence type="ECO:0000256" key="8">
    <source>
        <dbReference type="ARBA" id="ARBA00023134"/>
    </source>
</evidence>
<evidence type="ECO:0000256" key="7">
    <source>
        <dbReference type="ARBA" id="ARBA00022842"/>
    </source>
</evidence>
<dbReference type="PROSITE" id="PS00905">
    <property type="entry name" value="GTP1_OBG"/>
    <property type="match status" value="1"/>
</dbReference>
<dbReference type="SUPFAM" id="SSF82051">
    <property type="entry name" value="Obg GTP-binding protein N-terminal domain"/>
    <property type="match status" value="1"/>
</dbReference>
<reference evidence="13" key="2">
    <citation type="submission" date="2021-04" db="EMBL/GenBank/DDBJ databases">
        <authorList>
            <person name="Gilroy R."/>
        </authorList>
    </citation>
    <scope>NUCLEOTIDE SEQUENCE</scope>
    <source>
        <strain evidence="13">ChiSxjej3B15-1167</strain>
    </source>
</reference>
<dbReference type="SUPFAM" id="SSF52540">
    <property type="entry name" value="P-loop containing nucleoside triphosphate hydrolases"/>
    <property type="match status" value="1"/>
</dbReference>
<dbReference type="NCBIfam" id="NF008955">
    <property type="entry name" value="PRK12297.1"/>
    <property type="match status" value="1"/>
</dbReference>
<keyword evidence="4 9" id="KW-0479">Metal-binding</keyword>
<dbReference type="Proteomes" id="UP000886805">
    <property type="component" value="Unassembled WGS sequence"/>
</dbReference>
<dbReference type="PROSITE" id="PS51883">
    <property type="entry name" value="OBG"/>
    <property type="match status" value="1"/>
</dbReference>
<comment type="cofactor">
    <cofactor evidence="1 9">
        <name>Mg(2+)</name>
        <dbReference type="ChEBI" id="CHEBI:18420"/>
    </cofactor>
</comment>